<organism evidence="1 2">
    <name type="scientific">Trichinella pseudospiralis</name>
    <name type="common">Parasitic roundworm</name>
    <dbReference type="NCBI Taxonomy" id="6337"/>
    <lineage>
        <taxon>Eukaryota</taxon>
        <taxon>Metazoa</taxon>
        <taxon>Ecdysozoa</taxon>
        <taxon>Nematoda</taxon>
        <taxon>Enoplea</taxon>
        <taxon>Dorylaimia</taxon>
        <taxon>Trichinellida</taxon>
        <taxon>Trichinellidae</taxon>
        <taxon>Trichinella</taxon>
    </lineage>
</organism>
<evidence type="ECO:0000313" key="2">
    <source>
        <dbReference type="Proteomes" id="UP000054632"/>
    </source>
</evidence>
<accession>A0A0V1DSD5</accession>
<dbReference type="AlphaFoldDB" id="A0A0V1DSD5"/>
<evidence type="ECO:0000313" key="1">
    <source>
        <dbReference type="EMBL" id="KRY64460.1"/>
    </source>
</evidence>
<protein>
    <submittedName>
        <fullName evidence="1">Uncharacterized protein</fullName>
    </submittedName>
</protein>
<dbReference type="EMBL" id="JYDR01000400">
    <property type="protein sequence ID" value="KRY64460.1"/>
    <property type="molecule type" value="Genomic_DNA"/>
</dbReference>
<comment type="caution">
    <text evidence="1">The sequence shown here is derived from an EMBL/GenBank/DDBJ whole genome shotgun (WGS) entry which is preliminary data.</text>
</comment>
<sequence length="47" mass="5463">MSTVQKNLKFQYALIPWLHIFGDIYNELVSFLCINAVNAKFGDHLLH</sequence>
<gene>
    <name evidence="1" type="ORF">T4A_7319</name>
</gene>
<reference evidence="1 2" key="1">
    <citation type="submission" date="2015-01" db="EMBL/GenBank/DDBJ databases">
        <title>Evolution of Trichinella species and genotypes.</title>
        <authorList>
            <person name="Korhonen P.K."/>
            <person name="Edoardo P."/>
            <person name="Giuseppe L.R."/>
            <person name="Gasser R.B."/>
        </authorList>
    </citation>
    <scope>NUCLEOTIDE SEQUENCE [LARGE SCALE GENOMIC DNA]</scope>
    <source>
        <strain evidence="1">ISS13</strain>
    </source>
</reference>
<proteinExistence type="predicted"/>
<name>A0A0V1DSD5_TRIPS</name>
<dbReference type="Proteomes" id="UP000054632">
    <property type="component" value="Unassembled WGS sequence"/>
</dbReference>